<evidence type="ECO:0000313" key="4">
    <source>
        <dbReference type="EMBL" id="SQH75385.1"/>
    </source>
</evidence>
<dbReference type="KEGG" id="sbk:SHEWBE_1419"/>
<sequence>MDNSTDLATATNKAADNASGRASVTLPTSEQVADEITSQEHELPRQTQAESDWLGFDQIPLTPVDPRHYTQVLCETIITTLVIFSALSVFIILVAELPILVALPVLLVLGLAFSVITWLRYAHAKSIAFAVCDHELLMQKGIVWFKRISLPYTRLQHISLSQGPLERKFGLHTLKCFSAGSGSAEIELPGLESSTAEKLRQHLLAKAGIASQSRNANINPDSSLNPEPGINSSFDTSSETSLKTPTDTSPDTHSERQESKPASLTTESER</sequence>
<feature type="compositionally biased region" description="Polar residues" evidence="1">
    <location>
        <begin position="214"/>
        <end position="249"/>
    </location>
</feature>
<keyword evidence="2" id="KW-0812">Transmembrane</keyword>
<proteinExistence type="predicted"/>
<dbReference type="PANTHER" id="PTHR34473">
    <property type="entry name" value="UPF0699 TRANSMEMBRANE PROTEIN YDBS"/>
    <property type="match status" value="1"/>
</dbReference>
<dbReference type="Pfam" id="PF03703">
    <property type="entry name" value="bPH_2"/>
    <property type="match status" value="1"/>
</dbReference>
<feature type="transmembrane region" description="Helical" evidence="2">
    <location>
        <begin position="72"/>
        <end position="93"/>
    </location>
</feature>
<feature type="region of interest" description="Disordered" evidence="1">
    <location>
        <begin position="214"/>
        <end position="270"/>
    </location>
</feature>
<feature type="compositionally biased region" description="Polar residues" evidence="1">
    <location>
        <begin position="260"/>
        <end position="270"/>
    </location>
</feature>
<feature type="compositionally biased region" description="Basic and acidic residues" evidence="1">
    <location>
        <begin position="250"/>
        <end position="259"/>
    </location>
</feature>
<dbReference type="InterPro" id="IPR005182">
    <property type="entry name" value="YdbS-like_PH"/>
</dbReference>
<feature type="region of interest" description="Disordered" evidence="1">
    <location>
        <begin position="1"/>
        <end position="28"/>
    </location>
</feature>
<accession>A0A330LZZ0</accession>
<feature type="transmembrane region" description="Helical" evidence="2">
    <location>
        <begin position="99"/>
        <end position="119"/>
    </location>
</feature>
<evidence type="ECO:0000256" key="2">
    <source>
        <dbReference type="SAM" id="Phobius"/>
    </source>
</evidence>
<gene>
    <name evidence="4" type="ORF">SHEWBE_1419</name>
</gene>
<name>A0A330LZZ0_9GAMM</name>
<dbReference type="EMBL" id="LS483452">
    <property type="protein sequence ID" value="SQH75385.1"/>
    <property type="molecule type" value="Genomic_DNA"/>
</dbReference>
<keyword evidence="2" id="KW-1133">Transmembrane helix</keyword>
<dbReference type="OrthoDB" id="1750577at2"/>
<reference evidence="5" key="1">
    <citation type="submission" date="2018-06" db="EMBL/GenBank/DDBJ databases">
        <authorList>
            <person name="Cea G.-C."/>
            <person name="William W."/>
        </authorList>
    </citation>
    <scope>NUCLEOTIDE SEQUENCE [LARGE SCALE GENOMIC DNA]</scope>
    <source>
        <strain evidence="5">DB21MT-2</strain>
    </source>
</reference>
<dbReference type="PANTHER" id="PTHR34473:SF2">
    <property type="entry name" value="UPF0699 TRANSMEMBRANE PROTEIN YDBT"/>
    <property type="match status" value="1"/>
</dbReference>
<dbReference type="AlphaFoldDB" id="A0A330LZZ0"/>
<keyword evidence="2" id="KW-0472">Membrane</keyword>
<dbReference type="Proteomes" id="UP000250123">
    <property type="component" value="Chromosome SHEWBE"/>
</dbReference>
<evidence type="ECO:0000313" key="5">
    <source>
        <dbReference type="Proteomes" id="UP000250123"/>
    </source>
</evidence>
<dbReference type="RefSeq" id="WP_112351929.1">
    <property type="nucleotide sequence ID" value="NZ_LS483452.1"/>
</dbReference>
<organism evidence="4 5">
    <name type="scientific">Shewanella benthica</name>
    <dbReference type="NCBI Taxonomy" id="43661"/>
    <lineage>
        <taxon>Bacteria</taxon>
        <taxon>Pseudomonadati</taxon>
        <taxon>Pseudomonadota</taxon>
        <taxon>Gammaproteobacteria</taxon>
        <taxon>Alteromonadales</taxon>
        <taxon>Shewanellaceae</taxon>
        <taxon>Shewanella</taxon>
    </lineage>
</organism>
<evidence type="ECO:0000259" key="3">
    <source>
        <dbReference type="Pfam" id="PF03703"/>
    </source>
</evidence>
<protein>
    <recommendedName>
        <fullName evidence="3">YdbS-like PH domain-containing protein</fullName>
    </recommendedName>
</protein>
<feature type="domain" description="YdbS-like PH" evidence="3">
    <location>
        <begin position="128"/>
        <end position="203"/>
    </location>
</feature>
<evidence type="ECO:0000256" key="1">
    <source>
        <dbReference type="SAM" id="MobiDB-lite"/>
    </source>
</evidence>